<feature type="domain" description="DUF305" evidence="3">
    <location>
        <begin position="60"/>
        <end position="206"/>
    </location>
</feature>
<organism evidence="4 5">
    <name type="scientific">Micromonospora peucetia</name>
    <dbReference type="NCBI Taxonomy" id="47871"/>
    <lineage>
        <taxon>Bacteria</taxon>
        <taxon>Bacillati</taxon>
        <taxon>Actinomycetota</taxon>
        <taxon>Actinomycetes</taxon>
        <taxon>Micromonosporales</taxon>
        <taxon>Micromonosporaceae</taxon>
        <taxon>Micromonospora</taxon>
    </lineage>
</organism>
<dbReference type="InterPro" id="IPR005183">
    <property type="entry name" value="DUF305_CopM-like"/>
</dbReference>
<dbReference type="RefSeq" id="WP_245715725.1">
    <property type="nucleotide sequence ID" value="NZ_FMIC01000002.1"/>
</dbReference>
<evidence type="ECO:0000259" key="3">
    <source>
        <dbReference type="Pfam" id="PF03713"/>
    </source>
</evidence>
<evidence type="ECO:0000256" key="1">
    <source>
        <dbReference type="SAM" id="MobiDB-lite"/>
    </source>
</evidence>
<dbReference type="Proteomes" id="UP000199343">
    <property type="component" value="Unassembled WGS sequence"/>
</dbReference>
<reference evidence="4 5" key="1">
    <citation type="submission" date="2016-06" db="EMBL/GenBank/DDBJ databases">
        <authorList>
            <person name="Kjaerup R.B."/>
            <person name="Dalgaard T.S."/>
            <person name="Juul-Madsen H.R."/>
        </authorList>
    </citation>
    <scope>NUCLEOTIDE SEQUENCE [LARGE SCALE GENOMIC DNA]</scope>
    <source>
        <strain evidence="4 5">DSM 43363</strain>
    </source>
</reference>
<gene>
    <name evidence="4" type="ORF">GA0070608_1431</name>
</gene>
<protein>
    <submittedName>
        <fullName evidence="4">Uncharacterized conserved protein, DUF305 family</fullName>
    </submittedName>
</protein>
<proteinExistence type="predicted"/>
<feature type="signal peptide" evidence="2">
    <location>
        <begin position="1"/>
        <end position="27"/>
    </location>
</feature>
<dbReference type="Pfam" id="PF03713">
    <property type="entry name" value="DUF305"/>
    <property type="match status" value="1"/>
</dbReference>
<dbReference type="InterPro" id="IPR012347">
    <property type="entry name" value="Ferritin-like"/>
</dbReference>
<dbReference type="EMBL" id="FMIC01000002">
    <property type="protein sequence ID" value="SCL55070.1"/>
    <property type="molecule type" value="Genomic_DNA"/>
</dbReference>
<dbReference type="PROSITE" id="PS51257">
    <property type="entry name" value="PROKAR_LIPOPROTEIN"/>
    <property type="match status" value="1"/>
</dbReference>
<evidence type="ECO:0000313" key="4">
    <source>
        <dbReference type="EMBL" id="SCL55070.1"/>
    </source>
</evidence>
<dbReference type="PANTHER" id="PTHR36933:SF1">
    <property type="entry name" value="SLL0788 PROTEIN"/>
    <property type="match status" value="1"/>
</dbReference>
<evidence type="ECO:0000313" key="5">
    <source>
        <dbReference type="Proteomes" id="UP000199343"/>
    </source>
</evidence>
<evidence type="ECO:0000256" key="2">
    <source>
        <dbReference type="SAM" id="SignalP"/>
    </source>
</evidence>
<name>A0A1C6UM19_9ACTN</name>
<dbReference type="Gene3D" id="1.20.1260.10">
    <property type="match status" value="1"/>
</dbReference>
<feature type="chain" id="PRO_5038708080" evidence="2">
    <location>
        <begin position="28"/>
        <end position="209"/>
    </location>
</feature>
<accession>A0A1C6UM19</accession>
<dbReference type="PANTHER" id="PTHR36933">
    <property type="entry name" value="SLL0788 PROTEIN"/>
    <property type="match status" value="1"/>
</dbReference>
<keyword evidence="2" id="KW-0732">Signal</keyword>
<dbReference type="AlphaFoldDB" id="A0A1C6UM19"/>
<feature type="region of interest" description="Disordered" evidence="1">
    <location>
        <begin position="30"/>
        <end position="52"/>
    </location>
</feature>
<dbReference type="STRING" id="47871.GA0070608_1431"/>
<sequence length="209" mass="21624">MTTRTLARRAALAGATLTAALALTACGGDGHSSPEMGHGTPGTGGPSATATGAAAFGDADAMFAQMMIPHHQQAVEMADLAATRAADPEVKRLAAEIKAAQAPEIATMSGWLTAWGRPVPSPGAEMPHMDHGMPGMMSDADMTKLAAASGREFDRQFLTMMIAHHEGAVTMARDEIAKGVNAEAKALAGQIVSSQQAEIDTMRKILGRF</sequence>